<proteinExistence type="predicted"/>
<dbReference type="EMBL" id="MN739585">
    <property type="protein sequence ID" value="QHT14476.1"/>
    <property type="molecule type" value="Genomic_DNA"/>
</dbReference>
<accession>A0A6C0DBV3</accession>
<reference evidence="2" key="1">
    <citation type="journal article" date="2020" name="Nature">
        <title>Giant virus diversity and host interactions through global metagenomics.</title>
        <authorList>
            <person name="Schulz F."/>
            <person name="Roux S."/>
            <person name="Paez-Espino D."/>
            <person name="Jungbluth S."/>
            <person name="Walsh D.A."/>
            <person name="Denef V.J."/>
            <person name="McMahon K.D."/>
            <person name="Konstantinidis K.T."/>
            <person name="Eloe-Fadrosh E.A."/>
            <person name="Kyrpides N.C."/>
            <person name="Woyke T."/>
        </authorList>
    </citation>
    <scope>NUCLEOTIDE SEQUENCE</scope>
    <source>
        <strain evidence="2">GVMAG-M-3300023174-137</strain>
    </source>
</reference>
<keyword evidence="1" id="KW-0472">Membrane</keyword>
<sequence length="149" mass="17397">MKLLHGIIIGLIIINILIWKYPIEGFSTDMVTIRGFRIKAMFGKNSVYGSFQYPIETFEGYIHKFWKLPSIPQEEIRAETIDGDYYFYFRTLYTMQKGDISPIEAGIRETIQEGIQMDGLPPLTDICLLDEDSKCLELGTKKPWWKFWA</sequence>
<organism evidence="2">
    <name type="scientific">viral metagenome</name>
    <dbReference type="NCBI Taxonomy" id="1070528"/>
    <lineage>
        <taxon>unclassified sequences</taxon>
        <taxon>metagenomes</taxon>
        <taxon>organismal metagenomes</taxon>
    </lineage>
</organism>
<evidence type="ECO:0000313" key="2">
    <source>
        <dbReference type="EMBL" id="QHT14476.1"/>
    </source>
</evidence>
<feature type="transmembrane region" description="Helical" evidence="1">
    <location>
        <begin position="6"/>
        <end position="23"/>
    </location>
</feature>
<protein>
    <submittedName>
        <fullName evidence="2">Uncharacterized protein</fullName>
    </submittedName>
</protein>
<keyword evidence="1" id="KW-1133">Transmembrane helix</keyword>
<name>A0A6C0DBV3_9ZZZZ</name>
<evidence type="ECO:0000256" key="1">
    <source>
        <dbReference type="SAM" id="Phobius"/>
    </source>
</evidence>
<dbReference type="AlphaFoldDB" id="A0A6C0DBV3"/>
<keyword evidence="1" id="KW-0812">Transmembrane</keyword>